<comment type="caution">
    <text evidence="1">The sequence shown here is derived from an EMBL/GenBank/DDBJ whole genome shotgun (WGS) entry which is preliminary data.</text>
</comment>
<keyword evidence="2" id="KW-1185">Reference proteome</keyword>
<dbReference type="Proteomes" id="UP000317646">
    <property type="component" value="Unassembled WGS sequence"/>
</dbReference>
<evidence type="ECO:0000313" key="1">
    <source>
        <dbReference type="EMBL" id="TPG66048.1"/>
    </source>
</evidence>
<dbReference type="AlphaFoldDB" id="A0A502GXF4"/>
<accession>A0A502GXF4</accession>
<reference evidence="1 2" key="1">
    <citation type="journal article" date="2019" name="Environ. Microbiol.">
        <title>Species interactions and distinct microbial communities in high Arctic permafrost affected cryosols are associated with the CH4 and CO2 gas fluxes.</title>
        <authorList>
            <person name="Altshuler I."/>
            <person name="Hamel J."/>
            <person name="Turney S."/>
            <person name="Magnuson E."/>
            <person name="Levesque R."/>
            <person name="Greer C."/>
            <person name="Whyte L.G."/>
        </authorList>
    </citation>
    <scope>NUCLEOTIDE SEQUENCE [LARGE SCALE GENOMIC DNA]</scope>
    <source>
        <strain evidence="1 2">S9.2P</strain>
    </source>
</reference>
<dbReference type="RefSeq" id="WP_140466745.1">
    <property type="nucleotide sequence ID" value="NZ_RCYZ01000004.1"/>
</dbReference>
<organism evidence="1 2">
    <name type="scientific">Hymenobacter nivis</name>
    <dbReference type="NCBI Taxonomy" id="1850093"/>
    <lineage>
        <taxon>Bacteria</taxon>
        <taxon>Pseudomonadati</taxon>
        <taxon>Bacteroidota</taxon>
        <taxon>Cytophagia</taxon>
        <taxon>Cytophagales</taxon>
        <taxon>Hymenobacteraceae</taxon>
        <taxon>Hymenobacter</taxon>
    </lineage>
</organism>
<dbReference type="OrthoDB" id="888983at2"/>
<sequence length="64" mass="7017">MVKIYDDGKGKAQSVEASMTDVDLPASVNYGYGVTEPEAVADLRQRVLAYIASLHDLDFTVIIR</sequence>
<evidence type="ECO:0000313" key="2">
    <source>
        <dbReference type="Proteomes" id="UP000317646"/>
    </source>
</evidence>
<dbReference type="EMBL" id="RCYZ01000004">
    <property type="protein sequence ID" value="TPG66048.1"/>
    <property type="molecule type" value="Genomic_DNA"/>
</dbReference>
<gene>
    <name evidence="1" type="ORF">EAH73_11810</name>
</gene>
<proteinExistence type="predicted"/>
<protein>
    <submittedName>
        <fullName evidence="1">Uncharacterized protein</fullName>
    </submittedName>
</protein>
<name>A0A502GXF4_9BACT</name>